<proteinExistence type="inferred from homology"/>
<evidence type="ECO:0000256" key="7">
    <source>
        <dbReference type="SAM" id="MobiDB-lite"/>
    </source>
</evidence>
<dbReference type="GO" id="GO:0003899">
    <property type="term" value="F:DNA-directed RNA polymerase activity"/>
    <property type="evidence" value="ECO:0007669"/>
    <property type="project" value="UniProtKB-UniRule"/>
</dbReference>
<dbReference type="GO" id="GO:0006355">
    <property type="term" value="P:regulation of DNA-templated transcription"/>
    <property type="evidence" value="ECO:0007669"/>
    <property type="project" value="UniProtKB-UniRule"/>
</dbReference>
<evidence type="ECO:0000256" key="4">
    <source>
        <dbReference type="ARBA" id="ARBA00022695"/>
    </source>
</evidence>
<keyword evidence="2 6" id="KW-0240">DNA-directed RNA polymerase</keyword>
<evidence type="ECO:0000256" key="2">
    <source>
        <dbReference type="ARBA" id="ARBA00022478"/>
    </source>
</evidence>
<keyword evidence="3 6" id="KW-0808">Transferase</keyword>
<feature type="region of interest" description="Disordered" evidence="7">
    <location>
        <begin position="166"/>
        <end position="188"/>
    </location>
</feature>
<comment type="function">
    <text evidence="6">Participates in both the initiation and recycling phases of transcription. In the presence of the delta subunit, RNAP displays an increased specificity of transcription, a decreased affinity for nucleic acids, and an increased efficiency of RNA synthesis because of enhanced recycling.</text>
</comment>
<keyword evidence="4 6" id="KW-0548">Nucleotidyltransferase</keyword>
<dbReference type="HAMAP" id="MF_00357">
    <property type="entry name" value="RNApol_bact_RpoE"/>
    <property type="match status" value="1"/>
</dbReference>
<dbReference type="PROSITE" id="PS51913">
    <property type="entry name" value="HTH_HARE"/>
    <property type="match status" value="1"/>
</dbReference>
<evidence type="ECO:0000313" key="10">
    <source>
        <dbReference type="Proteomes" id="UP000501421"/>
    </source>
</evidence>
<evidence type="ECO:0000256" key="3">
    <source>
        <dbReference type="ARBA" id="ARBA00022679"/>
    </source>
</evidence>
<comment type="subunit">
    <text evidence="6">RNAP is composed of a core of 2 alpha, a beta and a beta' subunits. The core is associated with a delta subunit and one of several sigma factors.</text>
</comment>
<protein>
    <recommendedName>
        <fullName evidence="6">Probable DNA-directed RNA polymerase subunit delta</fullName>
    </recommendedName>
    <alternativeName>
        <fullName evidence="6">RNAP delta factor</fullName>
    </alternativeName>
</protein>
<gene>
    <name evidence="6" type="primary">rpoE</name>
    <name evidence="9" type="ORF">GsuE55_27330</name>
</gene>
<dbReference type="NCBIfam" id="TIGR04567">
    <property type="entry name" value="RNAP_delt_lowGC"/>
    <property type="match status" value="1"/>
</dbReference>
<accession>A0A679FPF7</accession>
<name>A0A679FPF7_9BACL</name>
<dbReference type="GO" id="GO:0006351">
    <property type="term" value="P:DNA-templated transcription"/>
    <property type="evidence" value="ECO:0007669"/>
    <property type="project" value="InterPro"/>
</dbReference>
<keyword evidence="5 6" id="KW-0804">Transcription</keyword>
<organism evidence="9 10">
    <name type="scientific">Geobacillus subterraneus</name>
    <dbReference type="NCBI Taxonomy" id="129338"/>
    <lineage>
        <taxon>Bacteria</taxon>
        <taxon>Bacillati</taxon>
        <taxon>Bacillota</taxon>
        <taxon>Bacilli</taxon>
        <taxon>Bacillales</taxon>
        <taxon>Anoxybacillaceae</taxon>
        <taxon>Geobacillus</taxon>
    </lineage>
</organism>
<dbReference type="Gene3D" id="1.10.10.1250">
    <property type="entry name" value="RNA polymerase, subunit delta, N-terminal domain"/>
    <property type="match status" value="1"/>
</dbReference>
<evidence type="ECO:0000256" key="1">
    <source>
        <dbReference type="ARBA" id="ARBA00009828"/>
    </source>
</evidence>
<dbReference type="AlphaFoldDB" id="A0A679FPF7"/>
<sequence length="188" mass="22032">MLNLSLQQQYSPEELQEMSFVELANLILLDKREALPFDQLVREVAALAGRSEEEMAERLAQYYTDLNIDGRFICVGENAWGLRAWYPFDQTEDETVTIVKPKKKKKALGDEYDDYDGLLDEEVLDYDDLDEYEDEELELDEDELLEDEEFDLDEDVGFDDDILGDEEFELDDEPLDEELDLEETEEDE</sequence>
<dbReference type="GO" id="GO:0000428">
    <property type="term" value="C:DNA-directed RNA polymerase complex"/>
    <property type="evidence" value="ECO:0007669"/>
    <property type="project" value="UniProtKB-KW"/>
</dbReference>
<reference evidence="10" key="1">
    <citation type="journal article" date="2020" name="Microbiol. Resour. Announc.">
        <title>Complete Genome Sequence of Geobacillus sp. Strain E55-1, Isolated from Mine Geyser in Japan.</title>
        <authorList>
            <person name="Miyazaki K."/>
            <person name="Hase E."/>
            <person name="Tokito N."/>
        </authorList>
    </citation>
    <scope>NUCLEOTIDE SEQUENCE [LARGE SCALE GENOMIC DNA]</scope>
    <source>
        <strain evidence="10">E55-1</strain>
    </source>
</reference>
<keyword evidence="10" id="KW-1185">Reference proteome</keyword>
<evidence type="ECO:0000256" key="6">
    <source>
        <dbReference type="HAMAP-Rule" id="MF_00357"/>
    </source>
</evidence>
<evidence type="ECO:0000313" key="9">
    <source>
        <dbReference type="EMBL" id="BBW97900.1"/>
    </source>
</evidence>
<comment type="similarity">
    <text evidence="1 6">Belongs to the RpoE family.</text>
</comment>
<dbReference type="Proteomes" id="UP000501421">
    <property type="component" value="Chromosome"/>
</dbReference>
<dbReference type="InterPro" id="IPR029757">
    <property type="entry name" value="RpoE"/>
</dbReference>
<evidence type="ECO:0000259" key="8">
    <source>
        <dbReference type="PROSITE" id="PS51913"/>
    </source>
</evidence>
<dbReference type="InterPro" id="IPR038087">
    <property type="entry name" value="RNAP_delta_N_dom_sf"/>
</dbReference>
<dbReference type="InterPro" id="IPR007759">
    <property type="entry name" value="Asxl_HARE-HTH"/>
</dbReference>
<dbReference type="EMBL" id="AP022557">
    <property type="protein sequence ID" value="BBW97900.1"/>
    <property type="molecule type" value="Genomic_DNA"/>
</dbReference>
<evidence type="ECO:0000256" key="5">
    <source>
        <dbReference type="ARBA" id="ARBA00023163"/>
    </source>
</evidence>
<dbReference type="Pfam" id="PF05066">
    <property type="entry name" value="HARE-HTH"/>
    <property type="match status" value="1"/>
</dbReference>
<feature type="domain" description="HTH HARE-type" evidence="8">
    <location>
        <begin position="18"/>
        <end position="85"/>
    </location>
</feature>